<dbReference type="EnsemblPlants" id="KEH43949">
    <property type="protein sequence ID" value="KEH43949"/>
    <property type="gene ID" value="MTR_1g105690"/>
</dbReference>
<keyword evidence="3" id="KW-1185">Reference proteome</keyword>
<name>G8A0X0_MEDTR</name>
<dbReference type="AlphaFoldDB" id="G8A0X0"/>
<dbReference type="PaxDb" id="3880-AES85108"/>
<accession>G8A0X0</accession>
<dbReference type="Proteomes" id="UP000002051">
    <property type="component" value="Unassembled WGS sequence"/>
</dbReference>
<sequence>MLSCKKTNVTEQRITLHHLLTFPSELSPSPLPTHSSTLQPNLLISSTITLVSAYNSKRRLNLRYKRISPNQGTLQKEILSTLPTLRHIPFQT</sequence>
<evidence type="ECO:0000313" key="2">
    <source>
        <dbReference type="EnsemblPlants" id="KEH43949"/>
    </source>
</evidence>
<reference evidence="1 3" key="1">
    <citation type="journal article" date="2011" name="Nature">
        <title>The Medicago genome provides insight into the evolution of rhizobial symbioses.</title>
        <authorList>
            <person name="Young N.D."/>
            <person name="Debelle F."/>
            <person name="Oldroyd G.E."/>
            <person name="Geurts R."/>
            <person name="Cannon S.B."/>
            <person name="Udvardi M.K."/>
            <person name="Benedito V.A."/>
            <person name="Mayer K.F."/>
            <person name="Gouzy J."/>
            <person name="Schoof H."/>
            <person name="Van de Peer Y."/>
            <person name="Proost S."/>
            <person name="Cook D.R."/>
            <person name="Meyers B.C."/>
            <person name="Spannagl M."/>
            <person name="Cheung F."/>
            <person name="De Mita S."/>
            <person name="Krishnakumar V."/>
            <person name="Gundlach H."/>
            <person name="Zhou S."/>
            <person name="Mudge J."/>
            <person name="Bharti A.K."/>
            <person name="Murray J.D."/>
            <person name="Naoumkina M.A."/>
            <person name="Rosen B."/>
            <person name="Silverstein K.A."/>
            <person name="Tang H."/>
            <person name="Rombauts S."/>
            <person name="Zhao P.X."/>
            <person name="Zhou P."/>
            <person name="Barbe V."/>
            <person name="Bardou P."/>
            <person name="Bechner M."/>
            <person name="Bellec A."/>
            <person name="Berger A."/>
            <person name="Berges H."/>
            <person name="Bidwell S."/>
            <person name="Bisseling T."/>
            <person name="Choisne N."/>
            <person name="Couloux A."/>
            <person name="Denny R."/>
            <person name="Deshpande S."/>
            <person name="Dai X."/>
            <person name="Doyle J.J."/>
            <person name="Dudez A.M."/>
            <person name="Farmer A.D."/>
            <person name="Fouteau S."/>
            <person name="Franken C."/>
            <person name="Gibelin C."/>
            <person name="Gish J."/>
            <person name="Goldstein S."/>
            <person name="Gonzalez A.J."/>
            <person name="Green P.J."/>
            <person name="Hallab A."/>
            <person name="Hartog M."/>
            <person name="Hua A."/>
            <person name="Humphray S.J."/>
            <person name="Jeong D.H."/>
            <person name="Jing Y."/>
            <person name="Jocker A."/>
            <person name="Kenton S.M."/>
            <person name="Kim D.J."/>
            <person name="Klee K."/>
            <person name="Lai H."/>
            <person name="Lang C."/>
            <person name="Lin S."/>
            <person name="Macmil S.L."/>
            <person name="Magdelenat G."/>
            <person name="Matthews L."/>
            <person name="McCorrison J."/>
            <person name="Monaghan E.L."/>
            <person name="Mun J.H."/>
            <person name="Najar F.Z."/>
            <person name="Nicholson C."/>
            <person name="Noirot C."/>
            <person name="O'Bleness M."/>
            <person name="Paule C.R."/>
            <person name="Poulain J."/>
            <person name="Prion F."/>
            <person name="Qin B."/>
            <person name="Qu C."/>
            <person name="Retzel E.F."/>
            <person name="Riddle C."/>
            <person name="Sallet E."/>
            <person name="Samain S."/>
            <person name="Samson N."/>
            <person name="Sanders I."/>
            <person name="Saurat O."/>
            <person name="Scarpelli C."/>
            <person name="Schiex T."/>
            <person name="Segurens B."/>
            <person name="Severin A.J."/>
            <person name="Sherrier D.J."/>
            <person name="Shi R."/>
            <person name="Sims S."/>
            <person name="Singer S.R."/>
            <person name="Sinharoy S."/>
            <person name="Sterck L."/>
            <person name="Viollet A."/>
            <person name="Wang B.B."/>
            <person name="Wang K."/>
            <person name="Wang M."/>
            <person name="Wang X."/>
            <person name="Warfsmann J."/>
            <person name="Weissenbach J."/>
            <person name="White D.D."/>
            <person name="White J.D."/>
            <person name="Wiley G.B."/>
            <person name="Wincker P."/>
            <person name="Xing Y."/>
            <person name="Yang L."/>
            <person name="Yao Z."/>
            <person name="Ying F."/>
            <person name="Zhai J."/>
            <person name="Zhou L."/>
            <person name="Zuber A."/>
            <person name="Denarie J."/>
            <person name="Dixon R.A."/>
            <person name="May G.D."/>
            <person name="Schwartz D.C."/>
            <person name="Rogers J."/>
            <person name="Quetier F."/>
            <person name="Town C.D."/>
            <person name="Roe B.A."/>
        </authorList>
    </citation>
    <scope>NUCLEOTIDE SEQUENCE [LARGE SCALE GENOMIC DNA]</scope>
    <source>
        <strain evidence="1">A17</strain>
        <strain evidence="2 3">cv. Jemalong A17</strain>
    </source>
</reference>
<organism evidence="1 3">
    <name type="scientific">Medicago truncatula</name>
    <name type="common">Barrel medic</name>
    <name type="synonym">Medicago tribuloides</name>
    <dbReference type="NCBI Taxonomy" id="3880"/>
    <lineage>
        <taxon>Eukaryota</taxon>
        <taxon>Viridiplantae</taxon>
        <taxon>Streptophyta</taxon>
        <taxon>Embryophyta</taxon>
        <taxon>Tracheophyta</taxon>
        <taxon>Spermatophyta</taxon>
        <taxon>Magnoliopsida</taxon>
        <taxon>eudicotyledons</taxon>
        <taxon>Gunneridae</taxon>
        <taxon>Pentapetalae</taxon>
        <taxon>rosids</taxon>
        <taxon>fabids</taxon>
        <taxon>Fabales</taxon>
        <taxon>Fabaceae</taxon>
        <taxon>Papilionoideae</taxon>
        <taxon>50 kb inversion clade</taxon>
        <taxon>NPAAA clade</taxon>
        <taxon>Hologalegina</taxon>
        <taxon>IRL clade</taxon>
        <taxon>Trifolieae</taxon>
        <taxon>Medicago</taxon>
    </lineage>
</organism>
<evidence type="ECO:0000313" key="1">
    <source>
        <dbReference type="EMBL" id="KEH43949.1"/>
    </source>
</evidence>
<dbReference type="EMBL" id="CM001217">
    <property type="protein sequence ID" value="KEH43949.1"/>
    <property type="molecule type" value="Genomic_DNA"/>
</dbReference>
<evidence type="ECO:0000313" key="3">
    <source>
        <dbReference type="Proteomes" id="UP000002051"/>
    </source>
</evidence>
<gene>
    <name evidence="1" type="ordered locus">MTR_1g105690</name>
</gene>
<dbReference type="HOGENOM" id="CLU_2416581_0_0_1"/>
<reference evidence="2" key="3">
    <citation type="submission" date="2015-04" db="UniProtKB">
        <authorList>
            <consortium name="EnsemblPlants"/>
        </authorList>
    </citation>
    <scope>IDENTIFICATION</scope>
    <source>
        <strain evidence="2">cv. Jemalong A17</strain>
    </source>
</reference>
<reference evidence="1 3" key="2">
    <citation type="journal article" date="2014" name="BMC Genomics">
        <title>An improved genome release (version Mt4.0) for the model legume Medicago truncatula.</title>
        <authorList>
            <person name="Tang H."/>
            <person name="Krishnakumar V."/>
            <person name="Bidwell S."/>
            <person name="Rosen B."/>
            <person name="Chan A."/>
            <person name="Zhou S."/>
            <person name="Gentzbittel L."/>
            <person name="Childs K.L."/>
            <person name="Yandell M."/>
            <person name="Gundlach H."/>
            <person name="Mayer K.F."/>
            <person name="Schwartz D.C."/>
            <person name="Town C.D."/>
        </authorList>
    </citation>
    <scope>GENOME REANNOTATION</scope>
    <source>
        <strain evidence="1">A17</strain>
        <strain evidence="2 3">cv. Jemalong A17</strain>
    </source>
</reference>
<proteinExistence type="predicted"/>
<protein>
    <submittedName>
        <fullName evidence="1 2">Uncharacterized protein</fullName>
    </submittedName>
</protein>